<name>A0A6N2L249_SALVM</name>
<reference evidence="7" key="1">
    <citation type="submission" date="2019-03" db="EMBL/GenBank/DDBJ databases">
        <authorList>
            <person name="Mank J."/>
            <person name="Almeida P."/>
        </authorList>
    </citation>
    <scope>NUCLEOTIDE SEQUENCE</scope>
    <source>
        <strain evidence="7">78183</strain>
    </source>
</reference>
<dbReference type="EMBL" id="CAADRP010001001">
    <property type="protein sequence ID" value="VFU34239.1"/>
    <property type="molecule type" value="Genomic_DNA"/>
</dbReference>
<feature type="transmembrane region" description="Helical" evidence="6">
    <location>
        <begin position="118"/>
        <end position="139"/>
    </location>
</feature>
<dbReference type="AlphaFoldDB" id="A0A6N2L249"/>
<sequence>MENSIVEEKMALIPKDKDPRKGGLKTMPFIIVNEAFERVASYGLMPNMIFYLMENYRFEAASGSTILFLWSAMSNGLSIFGAFLSDSFMGRYLVISLGSFFSLIVSPFPAIIFNDSLFAQLPSFWGMILLWLTAMVPQLTPPPCDRFTGVCSSSTAGQLAILFSSFGLISIGAGCIRPCSIAFGADQLDNEENPNNESVLQSFFNWYYAATGLSTIIAFTVIVYVQDNLGWKVGFAIPAILMFFSALMFLVGSSQYVKVKASTSLFTGFVQVVAAAFRNRNLSLSHSGVEQYCHSDDSELEIPTDNLRCLNRACVITDPDRDVNPDGSASNPWRLCTVDQVESLKALLRVIPIWSTGIMMQINLNQNSFATLQAKTMDRQILNFELPAGSLNVFLVLTLTIWLTFYDRILLPLLAKFTGKQRGGPGPKVRIGIGLLIPIAARAMSAVVETIRKRTAIAEGLEEQPDGVVNISVAWLLPPIILLGLAEAFNSIGQIEFYYSQFPKSMSSIAVAIFTFGTAVADMIGSGLVDVVDRVTSRGGEESWLSSNLNKGRLDDYYWLITVLSMINFVYFLVCCWAYGPTKDEKEERLLE</sequence>
<dbReference type="Pfam" id="PF00854">
    <property type="entry name" value="PTR2"/>
    <property type="match status" value="1"/>
</dbReference>
<feature type="transmembrane region" description="Helical" evidence="6">
    <location>
        <begin position="468"/>
        <end position="489"/>
    </location>
</feature>
<feature type="transmembrane region" description="Helical" evidence="6">
    <location>
        <begin position="557"/>
        <end position="580"/>
    </location>
</feature>
<accession>A0A6N2L249</accession>
<feature type="transmembrane region" description="Helical" evidence="6">
    <location>
        <begin position="205"/>
        <end position="226"/>
    </location>
</feature>
<protein>
    <recommendedName>
        <fullName evidence="8">Major facilitator superfamily (MFS) profile domain-containing protein</fullName>
    </recommendedName>
</protein>
<feature type="transmembrane region" description="Helical" evidence="6">
    <location>
        <begin position="384"/>
        <end position="406"/>
    </location>
</feature>
<organism evidence="7">
    <name type="scientific">Salix viminalis</name>
    <name type="common">Common osier</name>
    <name type="synonym">Basket willow</name>
    <dbReference type="NCBI Taxonomy" id="40686"/>
    <lineage>
        <taxon>Eukaryota</taxon>
        <taxon>Viridiplantae</taxon>
        <taxon>Streptophyta</taxon>
        <taxon>Embryophyta</taxon>
        <taxon>Tracheophyta</taxon>
        <taxon>Spermatophyta</taxon>
        <taxon>Magnoliopsida</taxon>
        <taxon>eudicotyledons</taxon>
        <taxon>Gunneridae</taxon>
        <taxon>Pentapetalae</taxon>
        <taxon>rosids</taxon>
        <taxon>fabids</taxon>
        <taxon>Malpighiales</taxon>
        <taxon>Salicaceae</taxon>
        <taxon>Saliceae</taxon>
        <taxon>Salix</taxon>
    </lineage>
</organism>
<evidence type="ECO:0000256" key="4">
    <source>
        <dbReference type="ARBA" id="ARBA00022989"/>
    </source>
</evidence>
<dbReference type="GO" id="GO:0022857">
    <property type="term" value="F:transmembrane transporter activity"/>
    <property type="evidence" value="ECO:0007669"/>
    <property type="project" value="InterPro"/>
</dbReference>
<evidence type="ECO:0008006" key="8">
    <source>
        <dbReference type="Google" id="ProtNLM"/>
    </source>
</evidence>
<comment type="similarity">
    <text evidence="2">Belongs to the major facilitator superfamily. Proton-dependent oligopeptide transporter (POT/PTR) (TC 2.A.17) family.</text>
</comment>
<keyword evidence="5 6" id="KW-0472">Membrane</keyword>
<evidence type="ECO:0000256" key="2">
    <source>
        <dbReference type="ARBA" id="ARBA00005982"/>
    </source>
</evidence>
<feature type="transmembrane region" description="Helical" evidence="6">
    <location>
        <begin position="233"/>
        <end position="253"/>
    </location>
</feature>
<dbReference type="InterPro" id="IPR000109">
    <property type="entry name" value="POT_fam"/>
</dbReference>
<keyword evidence="4 6" id="KW-1133">Transmembrane helix</keyword>
<dbReference type="PANTHER" id="PTHR11654">
    <property type="entry name" value="OLIGOPEPTIDE TRANSPORTER-RELATED"/>
    <property type="match status" value="1"/>
</dbReference>
<feature type="transmembrane region" description="Helical" evidence="6">
    <location>
        <begin position="92"/>
        <end position="112"/>
    </location>
</feature>
<dbReference type="SUPFAM" id="SSF103473">
    <property type="entry name" value="MFS general substrate transporter"/>
    <property type="match status" value="1"/>
</dbReference>
<dbReference type="CDD" id="cd17416">
    <property type="entry name" value="MFS_NPF1_2"/>
    <property type="match status" value="1"/>
</dbReference>
<gene>
    <name evidence="7" type="ORF">SVIM_LOCUS162975</name>
</gene>
<evidence type="ECO:0000256" key="5">
    <source>
        <dbReference type="ARBA" id="ARBA00023136"/>
    </source>
</evidence>
<evidence type="ECO:0000256" key="6">
    <source>
        <dbReference type="SAM" id="Phobius"/>
    </source>
</evidence>
<dbReference type="InterPro" id="IPR036259">
    <property type="entry name" value="MFS_trans_sf"/>
</dbReference>
<evidence type="ECO:0000256" key="1">
    <source>
        <dbReference type="ARBA" id="ARBA00004141"/>
    </source>
</evidence>
<feature type="transmembrane region" description="Helical" evidence="6">
    <location>
        <begin position="509"/>
        <end position="529"/>
    </location>
</feature>
<feature type="transmembrane region" description="Helical" evidence="6">
    <location>
        <begin position="159"/>
        <end position="185"/>
    </location>
</feature>
<keyword evidence="3 6" id="KW-0812">Transmembrane</keyword>
<comment type="subcellular location">
    <subcellularLocation>
        <location evidence="1">Membrane</location>
        <topology evidence="1">Multi-pass membrane protein</topology>
    </subcellularLocation>
</comment>
<evidence type="ECO:0000313" key="7">
    <source>
        <dbReference type="EMBL" id="VFU34239.1"/>
    </source>
</evidence>
<feature type="transmembrane region" description="Helical" evidence="6">
    <location>
        <begin position="65"/>
        <end position="85"/>
    </location>
</feature>
<dbReference type="GO" id="GO:0016020">
    <property type="term" value="C:membrane"/>
    <property type="evidence" value="ECO:0007669"/>
    <property type="project" value="UniProtKB-SubCell"/>
</dbReference>
<dbReference type="Gene3D" id="1.20.1250.20">
    <property type="entry name" value="MFS general substrate transporter like domains"/>
    <property type="match status" value="1"/>
</dbReference>
<proteinExistence type="inferred from homology"/>
<evidence type="ECO:0000256" key="3">
    <source>
        <dbReference type="ARBA" id="ARBA00022692"/>
    </source>
</evidence>